<dbReference type="Proteomes" id="UP001470230">
    <property type="component" value="Unassembled WGS sequence"/>
</dbReference>
<feature type="region of interest" description="Disordered" evidence="1">
    <location>
        <begin position="56"/>
        <end position="114"/>
    </location>
</feature>
<comment type="caution">
    <text evidence="2">The sequence shown here is derived from an EMBL/GenBank/DDBJ whole genome shotgun (WGS) entry which is preliminary data.</text>
</comment>
<sequence>MFEVSSSTILFGNLPQKKFINNEPDDYKNEISQRWTLEPNINQKVEEVEAQPKKIQRISNTGPKSHASILKGSTGSKLFSMLQNKAPSTRVPLNLPQVKSSEPDPPRRKLRSSS</sequence>
<evidence type="ECO:0000313" key="2">
    <source>
        <dbReference type="EMBL" id="KAK8889731.1"/>
    </source>
</evidence>
<accession>A0ABR2KG28</accession>
<evidence type="ECO:0000256" key="1">
    <source>
        <dbReference type="SAM" id="MobiDB-lite"/>
    </source>
</evidence>
<protein>
    <submittedName>
        <fullName evidence="2">Uncharacterized protein</fullName>
    </submittedName>
</protein>
<organism evidence="2 3">
    <name type="scientific">Tritrichomonas musculus</name>
    <dbReference type="NCBI Taxonomy" id="1915356"/>
    <lineage>
        <taxon>Eukaryota</taxon>
        <taxon>Metamonada</taxon>
        <taxon>Parabasalia</taxon>
        <taxon>Tritrichomonadida</taxon>
        <taxon>Tritrichomonadidae</taxon>
        <taxon>Tritrichomonas</taxon>
    </lineage>
</organism>
<gene>
    <name evidence="2" type="ORF">M9Y10_034485</name>
</gene>
<keyword evidence="3" id="KW-1185">Reference proteome</keyword>
<proteinExistence type="predicted"/>
<name>A0ABR2KG28_9EUKA</name>
<dbReference type="EMBL" id="JAPFFF010000005">
    <property type="protein sequence ID" value="KAK8889731.1"/>
    <property type="molecule type" value="Genomic_DNA"/>
</dbReference>
<evidence type="ECO:0000313" key="3">
    <source>
        <dbReference type="Proteomes" id="UP001470230"/>
    </source>
</evidence>
<reference evidence="2 3" key="1">
    <citation type="submission" date="2024-04" db="EMBL/GenBank/DDBJ databases">
        <title>Tritrichomonas musculus Genome.</title>
        <authorList>
            <person name="Alves-Ferreira E."/>
            <person name="Grigg M."/>
            <person name="Lorenzi H."/>
            <person name="Galac M."/>
        </authorList>
    </citation>
    <scope>NUCLEOTIDE SEQUENCE [LARGE SCALE GENOMIC DNA]</scope>
    <source>
        <strain evidence="2 3">EAF2021</strain>
    </source>
</reference>
<feature type="compositionally biased region" description="Polar residues" evidence="1">
    <location>
        <begin position="71"/>
        <end position="87"/>
    </location>
</feature>